<evidence type="ECO:0000259" key="2">
    <source>
        <dbReference type="Pfam" id="PF19910"/>
    </source>
</evidence>
<protein>
    <recommendedName>
        <fullName evidence="2">DUF6383 domain-containing protein</fullName>
    </recommendedName>
</protein>
<dbReference type="AlphaFoldDB" id="A0A9D1XTA6"/>
<proteinExistence type="predicted"/>
<dbReference type="Proteomes" id="UP000823847">
    <property type="component" value="Unassembled WGS sequence"/>
</dbReference>
<comment type="caution">
    <text evidence="3">The sequence shown here is derived from an EMBL/GenBank/DDBJ whole genome shotgun (WGS) entry which is preliminary data.</text>
</comment>
<evidence type="ECO:0000256" key="1">
    <source>
        <dbReference type="SAM" id="SignalP"/>
    </source>
</evidence>
<reference evidence="3" key="2">
    <citation type="submission" date="2021-04" db="EMBL/GenBank/DDBJ databases">
        <authorList>
            <person name="Gilroy R."/>
        </authorList>
    </citation>
    <scope>NUCLEOTIDE SEQUENCE</scope>
    <source>
        <strain evidence="3">ChiHecec2B26-12326</strain>
    </source>
</reference>
<dbReference type="EMBL" id="DXEN01000090">
    <property type="protein sequence ID" value="HIX87362.1"/>
    <property type="molecule type" value="Genomic_DNA"/>
</dbReference>
<sequence length="1122" mass="123177">MNKKISTLFTAGLLVAGSLCGSAWAKDIVLPIGKDPIAGDKLSQGQEVFMSINDILYGFTDKDSEGKITEDVLSIYVDGRTQFNSVDEEELANWIWTVTWATGASETSYTLTNKATGDVLRINKNSKTVELNAKEEAKNTVSLFLFRDGNASVAYGMGTDGKAQKAPATGLLTAVISGIDYKLSWNADGMTSVTQTAATTDNLEFYAVETPGLTDYKELNALYNGSGFSFGVNTPDSKELIGNLFGDQKIVAVYLKSAITVDGSQNPTYADAKQLIPTGMYFFTENAPIKADGSAKTDYASWMNATVIAVSSTETVEATVADREEGQGYALTTMKIKDMNLYVEDTDPDKEWMSQGNEVSILNACFTVNKTYVGSYPYALTLNKFRYKAKDSEAAHTQKTVRLNVIGHSTNNYLATQVLDDPKFIFNLAASGMIDGIDLLNKEAKAAVYSIRVLGGVEQETNQKIDKEDVESAYGKYLTVAAKTIYYQDPNDPGELISETNFVFAAKAKVLAMENTPAYQWVITEVKDNDVTFTNRETDESFTAKLFPVEGQENVYELAVSRVNDDDAAAEADEVAATNVTPIYVNQNTYNETAGEVHAMLDKLVIELKAVEVDPYAGFLNVDDKTLVTMAFARDNNETSNKWYAVVSDSYQLTTGDREGNVFVNESSDAAQWQLIKSKSAKKIVERSFVYNDNGHVTVKAKADVAYAYQYKLQYITDGEETGYLLWNDNSFEDADSYGRNGNKYVDPYEYLKEAEDADDLYDFAKDADQKFIIKQNADGSIYLIPSTMSVAANVQTIFDENTKSVVAADAWSTNNNNRYYGQYDEPVSVYALPTELGHTAANQYPLHTYLIEEAPEVSYPAEEGYVYMKSEMGDYISMDANHDGIVVDENPFNLYLHVTDKDAVVPSFYISKGIEGSAERAYLFHPQDSVEYYAATGNYEREYEWSDGVTKAIFKVGTINATRDTIATMIKGEMKNVAVKADDEGTFGGLKNFKVQIVLADDSEDQYVVRSLSGATKNYLYAVNEKLTWTDEKEQAMKFTITEGDPTANEAIANEVEGVKVIAGNGTVEIQGAAGKNVVIANILGKVVASTTLTSDNQTINVPAGIVVVTVDGEAVKAVVR</sequence>
<keyword evidence="1" id="KW-0732">Signal</keyword>
<dbReference type="Pfam" id="PF19910">
    <property type="entry name" value="DUF6383"/>
    <property type="match status" value="1"/>
</dbReference>
<accession>A0A9D1XTA6</accession>
<name>A0A9D1XTA6_9BACT</name>
<evidence type="ECO:0000313" key="4">
    <source>
        <dbReference type="Proteomes" id="UP000823847"/>
    </source>
</evidence>
<gene>
    <name evidence="3" type="ORF">H9848_12270</name>
</gene>
<reference evidence="3" key="1">
    <citation type="journal article" date="2021" name="PeerJ">
        <title>Extensive microbial diversity within the chicken gut microbiome revealed by metagenomics and culture.</title>
        <authorList>
            <person name="Gilroy R."/>
            <person name="Ravi A."/>
            <person name="Getino M."/>
            <person name="Pursley I."/>
            <person name="Horton D.L."/>
            <person name="Alikhan N.F."/>
            <person name="Baker D."/>
            <person name="Gharbi K."/>
            <person name="Hall N."/>
            <person name="Watson M."/>
            <person name="Adriaenssens E.M."/>
            <person name="Foster-Nyarko E."/>
            <person name="Jarju S."/>
            <person name="Secka A."/>
            <person name="Antonio M."/>
            <person name="Oren A."/>
            <person name="Chaudhuri R.R."/>
            <person name="La Ragione R."/>
            <person name="Hildebrand F."/>
            <person name="Pallen M.J."/>
        </authorList>
    </citation>
    <scope>NUCLEOTIDE SEQUENCE</scope>
    <source>
        <strain evidence="3">ChiHecec2B26-12326</strain>
    </source>
</reference>
<feature type="signal peptide" evidence="1">
    <location>
        <begin position="1"/>
        <end position="25"/>
    </location>
</feature>
<feature type="chain" id="PRO_5038833053" description="DUF6383 domain-containing protein" evidence="1">
    <location>
        <begin position="26"/>
        <end position="1122"/>
    </location>
</feature>
<organism evidence="3 4">
    <name type="scientific">Candidatus Parabacteroides intestinigallinarum</name>
    <dbReference type="NCBI Taxonomy" id="2838722"/>
    <lineage>
        <taxon>Bacteria</taxon>
        <taxon>Pseudomonadati</taxon>
        <taxon>Bacteroidota</taxon>
        <taxon>Bacteroidia</taxon>
        <taxon>Bacteroidales</taxon>
        <taxon>Tannerellaceae</taxon>
        <taxon>Parabacteroides</taxon>
    </lineage>
</organism>
<dbReference type="InterPro" id="IPR045963">
    <property type="entry name" value="DUF6383"/>
</dbReference>
<evidence type="ECO:0000313" key="3">
    <source>
        <dbReference type="EMBL" id="HIX87362.1"/>
    </source>
</evidence>
<feature type="domain" description="DUF6383" evidence="2">
    <location>
        <begin position="1047"/>
        <end position="1121"/>
    </location>
</feature>